<keyword evidence="7 18" id="KW-0547">Nucleotide-binding</keyword>
<evidence type="ECO:0000256" key="20">
    <source>
        <dbReference type="SAM" id="MobiDB-lite"/>
    </source>
</evidence>
<dbReference type="FunFam" id="2.10.50.10:FF:000001">
    <property type="entry name" value="Ephrin type-A receptor 5"/>
    <property type="match status" value="1"/>
</dbReference>
<evidence type="ECO:0000256" key="5">
    <source>
        <dbReference type="ARBA" id="ARBA00022729"/>
    </source>
</evidence>
<evidence type="ECO:0000256" key="12">
    <source>
        <dbReference type="ARBA" id="ARBA00023137"/>
    </source>
</evidence>
<evidence type="ECO:0000313" key="28">
    <source>
        <dbReference type="RefSeq" id="XP_029023930.1"/>
    </source>
</evidence>
<dbReference type="GO" id="GO:0030425">
    <property type="term" value="C:dendrite"/>
    <property type="evidence" value="ECO:0007669"/>
    <property type="project" value="TreeGrafter"/>
</dbReference>
<feature type="transmembrane region" description="Helical" evidence="21">
    <location>
        <begin position="578"/>
        <end position="602"/>
    </location>
</feature>
<dbReference type="FunFam" id="2.60.120.260:FF:000001">
    <property type="entry name" value="Ephrin type-A receptor 7"/>
    <property type="match status" value="1"/>
</dbReference>
<feature type="domain" description="SAM" evidence="24">
    <location>
        <begin position="947"/>
        <end position="1011"/>
    </location>
</feature>
<dbReference type="Pfam" id="PF07714">
    <property type="entry name" value="PK_Tyr_Ser-Thr"/>
    <property type="match status" value="1"/>
</dbReference>
<dbReference type="PROSITE" id="PS50105">
    <property type="entry name" value="SAM_DOMAIN"/>
    <property type="match status" value="1"/>
</dbReference>
<dbReference type="InterPro" id="IPR027936">
    <property type="entry name" value="Eph_TM"/>
</dbReference>
<feature type="chain" id="PRO_5028356740" description="Ephrin type-A receptor 10" evidence="22">
    <location>
        <begin position="24"/>
        <end position="1022"/>
    </location>
</feature>
<dbReference type="SMART" id="SM01411">
    <property type="entry name" value="Ephrin_rec_like"/>
    <property type="match status" value="1"/>
</dbReference>
<keyword evidence="27" id="KW-1185">Reference proteome</keyword>
<evidence type="ECO:0000259" key="26">
    <source>
        <dbReference type="PROSITE" id="PS51550"/>
    </source>
</evidence>
<dbReference type="InterPro" id="IPR011009">
    <property type="entry name" value="Kinase-like_dom_sf"/>
</dbReference>
<dbReference type="InterPro" id="IPR001660">
    <property type="entry name" value="SAM"/>
</dbReference>
<dbReference type="FunFam" id="2.60.40.10:FF:000059">
    <property type="entry name" value="Ephrin type-A receptor 6"/>
    <property type="match status" value="1"/>
</dbReference>
<dbReference type="PROSITE" id="PS00791">
    <property type="entry name" value="RECEPTOR_TYR_KIN_V_2"/>
    <property type="match status" value="1"/>
</dbReference>
<evidence type="ECO:0000259" key="23">
    <source>
        <dbReference type="PROSITE" id="PS50011"/>
    </source>
</evidence>
<evidence type="ECO:0000313" key="27">
    <source>
        <dbReference type="Proteomes" id="UP000515150"/>
    </source>
</evidence>
<dbReference type="AlphaFoldDB" id="A0A6P7P1F8"/>
<accession>A0A6P7P1F8</accession>
<dbReference type="PRINTS" id="PR00109">
    <property type="entry name" value="TYRKINASE"/>
</dbReference>
<dbReference type="Gene3D" id="3.30.200.20">
    <property type="entry name" value="Phosphorylase Kinase, domain 1"/>
    <property type="match status" value="1"/>
</dbReference>
<dbReference type="CDD" id="cd00063">
    <property type="entry name" value="FN3"/>
    <property type="match status" value="2"/>
</dbReference>
<evidence type="ECO:0000259" key="24">
    <source>
        <dbReference type="PROSITE" id="PS50105"/>
    </source>
</evidence>
<dbReference type="Gene3D" id="2.10.50.10">
    <property type="entry name" value="Tumor Necrosis Factor Receptor, subunit A, domain 2"/>
    <property type="match status" value="1"/>
</dbReference>
<evidence type="ECO:0000256" key="18">
    <source>
        <dbReference type="PIRSR" id="PIRSR000666-2"/>
    </source>
</evidence>
<dbReference type="FunFam" id="1.10.510.10:FF:000360">
    <property type="entry name" value="Ephrin type-A receptor 10"/>
    <property type="match status" value="1"/>
</dbReference>
<reference evidence="28" key="1">
    <citation type="submission" date="2025-08" db="UniProtKB">
        <authorList>
            <consortium name="RefSeq"/>
        </authorList>
    </citation>
    <scope>IDENTIFICATION</scope>
</reference>
<dbReference type="InterPro" id="IPR001426">
    <property type="entry name" value="Tyr_kinase_rcpt_V_CS"/>
</dbReference>
<dbReference type="InterPro" id="IPR003961">
    <property type="entry name" value="FN3_dom"/>
</dbReference>
<dbReference type="EC" id="2.7.10.1" evidence="2"/>
<dbReference type="GO" id="GO:0005005">
    <property type="term" value="F:transmembrane-ephrin receptor activity"/>
    <property type="evidence" value="ECO:0007669"/>
    <property type="project" value="TreeGrafter"/>
</dbReference>
<dbReference type="InterPro" id="IPR013783">
    <property type="entry name" value="Ig-like_fold"/>
</dbReference>
<evidence type="ECO:0000256" key="6">
    <source>
        <dbReference type="ARBA" id="ARBA00022737"/>
    </source>
</evidence>
<dbReference type="SMART" id="SM00060">
    <property type="entry name" value="FN3"/>
    <property type="match status" value="2"/>
</dbReference>
<evidence type="ECO:0000256" key="19">
    <source>
        <dbReference type="PIRSR" id="PIRSR000666-3"/>
    </source>
</evidence>
<comment type="catalytic activity">
    <reaction evidence="15">
        <text>L-tyrosyl-[protein] + ATP = O-phospho-L-tyrosyl-[protein] + ADP + H(+)</text>
        <dbReference type="Rhea" id="RHEA:10596"/>
        <dbReference type="Rhea" id="RHEA-COMP:10136"/>
        <dbReference type="Rhea" id="RHEA-COMP:20101"/>
        <dbReference type="ChEBI" id="CHEBI:15378"/>
        <dbReference type="ChEBI" id="CHEBI:30616"/>
        <dbReference type="ChEBI" id="CHEBI:46858"/>
        <dbReference type="ChEBI" id="CHEBI:61978"/>
        <dbReference type="ChEBI" id="CHEBI:456216"/>
        <dbReference type="EC" id="2.7.10.1"/>
    </reaction>
</comment>
<dbReference type="PROSITE" id="PS51550">
    <property type="entry name" value="EPH_LBD"/>
    <property type="match status" value="1"/>
</dbReference>
<feature type="domain" description="Fibronectin type-III" evidence="25">
    <location>
        <begin position="437"/>
        <end position="530"/>
    </location>
</feature>
<dbReference type="GO" id="GO:0005886">
    <property type="term" value="C:plasma membrane"/>
    <property type="evidence" value="ECO:0007669"/>
    <property type="project" value="InterPro"/>
</dbReference>
<dbReference type="Pfam" id="PF14575">
    <property type="entry name" value="EphA2_TM"/>
    <property type="match status" value="1"/>
</dbReference>
<dbReference type="FunFam" id="1.10.150.50:FF:000066">
    <property type="entry name" value="ephrin type-A receptor 10"/>
    <property type="match status" value="1"/>
</dbReference>
<feature type="binding site" evidence="18">
    <location>
        <position position="688"/>
    </location>
    <ligand>
        <name>ATP</name>
        <dbReference type="ChEBI" id="CHEBI:30616"/>
    </ligand>
</feature>
<comment type="function">
    <text evidence="16">Receptor for members of the ephrin-A family. Binds to EFNA3, EFNA4 and EFNA5.</text>
</comment>
<dbReference type="InterPro" id="IPR001090">
    <property type="entry name" value="Ephrin_rcpt_lig-bd_dom"/>
</dbReference>
<keyword evidence="9 18" id="KW-0067">ATP-binding</keyword>
<dbReference type="GO" id="GO:0007411">
    <property type="term" value="P:axon guidance"/>
    <property type="evidence" value="ECO:0007669"/>
    <property type="project" value="TreeGrafter"/>
</dbReference>
<dbReference type="InterPro" id="IPR011641">
    <property type="entry name" value="Tyr-kin_ephrin_A/B_rcpt-like"/>
</dbReference>
<dbReference type="InterPro" id="IPR050449">
    <property type="entry name" value="Ephrin_rcpt_TKs"/>
</dbReference>
<feature type="region of interest" description="Disordered" evidence="20">
    <location>
        <begin position="521"/>
        <end position="549"/>
    </location>
</feature>
<keyword evidence="8" id="KW-0418">Kinase</keyword>
<feature type="domain" description="Protein kinase" evidence="23">
    <location>
        <begin position="656"/>
        <end position="912"/>
    </location>
</feature>
<dbReference type="PANTHER" id="PTHR46877">
    <property type="entry name" value="EPH RECEPTOR A5"/>
    <property type="match status" value="1"/>
</dbReference>
<evidence type="ECO:0000256" key="8">
    <source>
        <dbReference type="ARBA" id="ARBA00022777"/>
    </source>
</evidence>
<dbReference type="SUPFAM" id="SSF56112">
    <property type="entry name" value="Protein kinase-like (PK-like)"/>
    <property type="match status" value="1"/>
</dbReference>
<dbReference type="InterPro" id="IPR016257">
    <property type="entry name" value="Tyr_kinase_ephrin_rcpt"/>
</dbReference>
<dbReference type="PROSITE" id="PS50011">
    <property type="entry name" value="PROTEIN_KINASE_DOM"/>
    <property type="match status" value="1"/>
</dbReference>
<keyword evidence="19" id="KW-1015">Disulfide bond</keyword>
<dbReference type="SUPFAM" id="SSF47769">
    <property type="entry name" value="SAM/Pointed domain"/>
    <property type="match status" value="1"/>
</dbReference>
<evidence type="ECO:0000256" key="13">
    <source>
        <dbReference type="ARBA" id="ARBA00023170"/>
    </source>
</evidence>
<gene>
    <name evidence="28" type="primary">LOC114866310</name>
</gene>
<keyword evidence="4 21" id="KW-0812">Transmembrane</keyword>
<organism evidence="27 28">
    <name type="scientific">Betta splendens</name>
    <name type="common">Siamese fighting fish</name>
    <dbReference type="NCBI Taxonomy" id="158456"/>
    <lineage>
        <taxon>Eukaryota</taxon>
        <taxon>Metazoa</taxon>
        <taxon>Chordata</taxon>
        <taxon>Craniata</taxon>
        <taxon>Vertebrata</taxon>
        <taxon>Euteleostomi</taxon>
        <taxon>Actinopterygii</taxon>
        <taxon>Neopterygii</taxon>
        <taxon>Teleostei</taxon>
        <taxon>Neoteleostei</taxon>
        <taxon>Acanthomorphata</taxon>
        <taxon>Anabantaria</taxon>
        <taxon>Anabantiformes</taxon>
        <taxon>Anabantoidei</taxon>
        <taxon>Osphronemidae</taxon>
        <taxon>Betta</taxon>
    </lineage>
</organism>
<keyword evidence="6" id="KW-0677">Repeat</keyword>
<dbReference type="Gene3D" id="1.10.150.50">
    <property type="entry name" value="Transcription Factor, Ets-1"/>
    <property type="match status" value="1"/>
</dbReference>
<evidence type="ECO:0000256" key="1">
    <source>
        <dbReference type="ARBA" id="ARBA00004479"/>
    </source>
</evidence>
<dbReference type="SUPFAM" id="SSF49785">
    <property type="entry name" value="Galactose-binding domain-like"/>
    <property type="match status" value="1"/>
</dbReference>
<evidence type="ECO:0000256" key="3">
    <source>
        <dbReference type="ARBA" id="ARBA00022679"/>
    </source>
</evidence>
<proteinExistence type="predicted"/>
<evidence type="ECO:0000256" key="7">
    <source>
        <dbReference type="ARBA" id="ARBA00022741"/>
    </source>
</evidence>
<dbReference type="GeneID" id="114866310"/>
<feature type="disulfide bond" evidence="19">
    <location>
        <begin position="103"/>
        <end position="113"/>
    </location>
</feature>
<dbReference type="Pfam" id="PF01404">
    <property type="entry name" value="Ephrin_lbd"/>
    <property type="match status" value="1"/>
</dbReference>
<dbReference type="Proteomes" id="UP000515150">
    <property type="component" value="Chromosome 11"/>
</dbReference>
<dbReference type="Pfam" id="PF00536">
    <property type="entry name" value="SAM_1"/>
    <property type="match status" value="1"/>
</dbReference>
<dbReference type="CDD" id="cd05064">
    <property type="entry name" value="PTKc_EphR_A10"/>
    <property type="match status" value="1"/>
</dbReference>
<dbReference type="Gene3D" id="2.60.40.10">
    <property type="entry name" value="Immunoglobulins"/>
    <property type="match status" value="2"/>
</dbReference>
<evidence type="ECO:0000256" key="4">
    <source>
        <dbReference type="ARBA" id="ARBA00022692"/>
    </source>
</evidence>
<keyword evidence="12" id="KW-0829">Tyrosine-protein kinase</keyword>
<dbReference type="PANTHER" id="PTHR46877:SF16">
    <property type="entry name" value="EPHRIN TYPE-A RECEPTOR 10"/>
    <property type="match status" value="1"/>
</dbReference>
<comment type="subcellular location">
    <subcellularLocation>
        <location evidence="1">Membrane</location>
        <topology evidence="1">Single-pass type I membrane protein</topology>
    </subcellularLocation>
</comment>
<evidence type="ECO:0000256" key="2">
    <source>
        <dbReference type="ARBA" id="ARBA00011902"/>
    </source>
</evidence>
<dbReference type="InterPro" id="IPR013761">
    <property type="entry name" value="SAM/pointed_sf"/>
</dbReference>
<evidence type="ECO:0000256" key="22">
    <source>
        <dbReference type="SAM" id="SignalP"/>
    </source>
</evidence>
<keyword evidence="5 22" id="KW-0732">Signal</keyword>
<evidence type="ECO:0000256" key="21">
    <source>
        <dbReference type="SAM" id="Phobius"/>
    </source>
</evidence>
<evidence type="ECO:0000256" key="15">
    <source>
        <dbReference type="ARBA" id="ARBA00051243"/>
    </source>
</evidence>
<keyword evidence="11 21" id="KW-0472">Membrane</keyword>
<dbReference type="FunFam" id="3.30.200.20:FF:000143">
    <property type="entry name" value="Ephrin type-B receptor 6"/>
    <property type="match status" value="1"/>
</dbReference>
<sequence length="1022" mass="112801">MDLRRTLVSVLWILLRLVDDSHPEEVVLLNSKETQAELGWTSFPPNGWEEISGVDEKYKPIRTYQVCNVMEPTQQNNWLQTGWVARRGGQRIFVELQFTLRDCNSIPGVAGTCKETFNLLYVETDRDLGGVTREDRYTKIDTIAADESFTQGDLGERKMKLNTEVREIGHLNRKGFHLAFQDVGACVALVAVRVYYKRCLATVQNLAIFPDTVAEAAFSTLVEVRGTCVNNSEVDTDSPPRMHCSAEGEWLVPIGKCSCSAGYEEGHSSCEACPPGSYKMSSRQQECFPCPAHSVAEDDGSVACVCEEDHFRTPLDTPSAPCTRPPSPPRDLVCTLKQSTLILEWAAPADTGGRADLTYSVGCRRCTRRQCEPCGASVGFVPQQAGLTERTVTVVNLLPNTNYTFTVEALNGVSELLPSKRFYTQVNVSTSVPAPSLISELRAEKIEHKSVTLVWREPSYPNSSRTQYEVKYYEKEQKDQSYSTVKTAATRISVNNLKPGTTYVFLIRPFSTPAPSSSLSSSSLSSSASSSSSSVSTSSSSSSSSASSPPIDYGAYSAPLELQTLGELALASSEQNPVVIIVVVSVAALIMLLSMGVGLLIWRRQCGYSKASQEGDEELYFQFKIPTRRTYIDPETCEDLLQAVHTFAKELDNLSIKIERIVHTGDFGEVCRGCLKLPSKRELPVAIKTLRAGCSDKQRRSFLSEAGILGQFDHSNIIRLEGVITTGNTMMIIMESMSNGSLDSFLRKHEGQLSVMQLIDMLAGVASGMKYLTEMGFVHKRLAAHKVLVNANLGCKVSGFRPLQEDKIEAIYTTLHGGKSVVLWTAPEAIQYHRFSSASDVWSFGIVMWEVMSYGERPYWDMGNQDVIKAIEDGFRLPAPVNCPPHLHQLMLDCWQKERAERPSFSQIHSALSKSIRSPDGIGSSTLARRTLSSSIALAERPMPSFPAFNSVGEWLDAVDMGRYKDNFTAAGYCYLESVARMTVQDVLSLGITSLEHQKLILAAIQTLRAQVIQMHGRGVQV</sequence>
<dbReference type="InterPro" id="IPR036116">
    <property type="entry name" value="FN3_sf"/>
</dbReference>
<keyword evidence="14" id="KW-0325">Glycoprotein</keyword>
<evidence type="ECO:0000256" key="10">
    <source>
        <dbReference type="ARBA" id="ARBA00022989"/>
    </source>
</evidence>
<dbReference type="PROSITE" id="PS50853">
    <property type="entry name" value="FN3"/>
    <property type="match status" value="2"/>
</dbReference>
<evidence type="ECO:0000256" key="9">
    <source>
        <dbReference type="ARBA" id="ARBA00022840"/>
    </source>
</evidence>
<evidence type="ECO:0000256" key="14">
    <source>
        <dbReference type="ARBA" id="ARBA00023180"/>
    </source>
</evidence>
<dbReference type="Pfam" id="PF07699">
    <property type="entry name" value="Ephrin_rec_like"/>
    <property type="match status" value="1"/>
</dbReference>
<dbReference type="GO" id="GO:0005524">
    <property type="term" value="F:ATP binding"/>
    <property type="evidence" value="ECO:0007669"/>
    <property type="project" value="UniProtKB-KW"/>
</dbReference>
<feature type="domain" description="Eph LBD" evidence="26">
    <location>
        <begin position="25"/>
        <end position="204"/>
    </location>
</feature>
<name>A0A6P7P1F8_BETSP</name>
<dbReference type="Gene3D" id="1.10.510.10">
    <property type="entry name" value="Transferase(Phosphotransferase) domain 1"/>
    <property type="match status" value="1"/>
</dbReference>
<dbReference type="InterPro" id="IPR001245">
    <property type="entry name" value="Ser-Thr/Tyr_kinase_cat_dom"/>
</dbReference>
<dbReference type="Gene3D" id="2.60.120.260">
    <property type="entry name" value="Galactose-binding domain-like"/>
    <property type="match status" value="1"/>
</dbReference>
<dbReference type="Pfam" id="PF25599">
    <property type="entry name" value="Ephrin_CRD"/>
    <property type="match status" value="1"/>
</dbReference>
<dbReference type="SMART" id="SM00615">
    <property type="entry name" value="EPH_lbd"/>
    <property type="match status" value="1"/>
</dbReference>
<dbReference type="FunFam" id="2.60.40.1770:FF:000001">
    <property type="entry name" value="Ephrin type-A receptor 5"/>
    <property type="match status" value="1"/>
</dbReference>
<feature type="domain" description="Fibronectin type-III" evidence="25">
    <location>
        <begin position="325"/>
        <end position="433"/>
    </location>
</feature>
<feature type="disulfide bond" evidence="19">
    <location>
        <begin position="67"/>
        <end position="186"/>
    </location>
</feature>
<keyword evidence="13 28" id="KW-0675">Receptor</keyword>
<dbReference type="InterPro" id="IPR000719">
    <property type="entry name" value="Prot_kinase_dom"/>
</dbReference>
<keyword evidence="10 21" id="KW-1133">Transmembrane helix</keyword>
<evidence type="ECO:0000256" key="11">
    <source>
        <dbReference type="ARBA" id="ARBA00023136"/>
    </source>
</evidence>
<dbReference type="InterPro" id="IPR008979">
    <property type="entry name" value="Galactose-bd-like_sf"/>
</dbReference>
<dbReference type="Gene3D" id="2.60.40.1770">
    <property type="entry name" value="ephrin a2 ectodomain"/>
    <property type="match status" value="1"/>
</dbReference>
<evidence type="ECO:0000259" key="25">
    <source>
        <dbReference type="PROSITE" id="PS50853"/>
    </source>
</evidence>
<keyword evidence="3" id="KW-0808">Transferase</keyword>
<dbReference type="RefSeq" id="XP_029023930.1">
    <property type="nucleotide sequence ID" value="XM_029168097.3"/>
</dbReference>
<evidence type="ECO:0000256" key="16">
    <source>
        <dbReference type="ARBA" id="ARBA00054353"/>
    </source>
</evidence>
<dbReference type="Pfam" id="PF00041">
    <property type="entry name" value="fn3"/>
    <property type="match status" value="2"/>
</dbReference>
<dbReference type="SUPFAM" id="SSF49265">
    <property type="entry name" value="Fibronectin type III"/>
    <property type="match status" value="1"/>
</dbReference>
<evidence type="ECO:0000256" key="17">
    <source>
        <dbReference type="ARBA" id="ARBA00071280"/>
    </source>
</evidence>
<dbReference type="PIRSF" id="PIRSF000666">
    <property type="entry name" value="TyrPK_ephrin_receptor"/>
    <property type="match status" value="1"/>
</dbReference>
<feature type="signal peptide" evidence="22">
    <location>
        <begin position="1"/>
        <end position="23"/>
    </location>
</feature>
<protein>
    <recommendedName>
        <fullName evidence="17">Ephrin type-A receptor 10</fullName>
        <ecNumber evidence="2">2.7.10.1</ecNumber>
    </recommendedName>
</protein>
<dbReference type="SMART" id="SM00454">
    <property type="entry name" value="SAM"/>
    <property type="match status" value="1"/>
</dbReference>